<dbReference type="GO" id="GO:0016787">
    <property type="term" value="F:hydrolase activity"/>
    <property type="evidence" value="ECO:0007669"/>
    <property type="project" value="UniProtKB-KW"/>
</dbReference>
<accession>A0ABU5GWT3</accession>
<keyword evidence="2" id="KW-0378">Hydrolase</keyword>
<reference evidence="2 3" key="1">
    <citation type="submission" date="2023-12" db="EMBL/GenBank/DDBJ databases">
        <title>the genome sequence of Hyalangium sp. s54d21.</title>
        <authorList>
            <person name="Zhang X."/>
        </authorList>
    </citation>
    <scope>NUCLEOTIDE SEQUENCE [LARGE SCALE GENOMIC DNA]</scope>
    <source>
        <strain evidence="3">s54d21</strain>
    </source>
</reference>
<evidence type="ECO:0000313" key="2">
    <source>
        <dbReference type="EMBL" id="MDY7225650.1"/>
    </source>
</evidence>
<dbReference type="Proteomes" id="UP001291309">
    <property type="component" value="Unassembled WGS sequence"/>
</dbReference>
<proteinExistence type="predicted"/>
<dbReference type="EMBL" id="JAXIVS010000001">
    <property type="protein sequence ID" value="MDY7225650.1"/>
    <property type="molecule type" value="Genomic_DNA"/>
</dbReference>
<name>A0ABU5GWT3_9BACT</name>
<feature type="chain" id="PRO_5045136410" evidence="1">
    <location>
        <begin position="31"/>
        <end position="434"/>
    </location>
</feature>
<dbReference type="InterPro" id="IPR036514">
    <property type="entry name" value="SGNH_hydro_sf"/>
</dbReference>
<keyword evidence="1" id="KW-0732">Signal</keyword>
<evidence type="ECO:0000313" key="3">
    <source>
        <dbReference type="Proteomes" id="UP001291309"/>
    </source>
</evidence>
<organism evidence="2 3">
    <name type="scientific">Hyalangium rubrum</name>
    <dbReference type="NCBI Taxonomy" id="3103134"/>
    <lineage>
        <taxon>Bacteria</taxon>
        <taxon>Pseudomonadati</taxon>
        <taxon>Myxococcota</taxon>
        <taxon>Myxococcia</taxon>
        <taxon>Myxococcales</taxon>
        <taxon>Cystobacterineae</taxon>
        <taxon>Archangiaceae</taxon>
        <taxon>Hyalangium</taxon>
    </lineage>
</organism>
<dbReference type="Gene3D" id="3.40.50.1110">
    <property type="entry name" value="SGNH hydrolase"/>
    <property type="match status" value="1"/>
</dbReference>
<evidence type="ECO:0000256" key="1">
    <source>
        <dbReference type="SAM" id="SignalP"/>
    </source>
</evidence>
<dbReference type="SUPFAM" id="SSF52266">
    <property type="entry name" value="SGNH hydrolase"/>
    <property type="match status" value="1"/>
</dbReference>
<comment type="caution">
    <text evidence="2">The sequence shown here is derived from an EMBL/GenBank/DDBJ whole genome shotgun (WGS) entry which is preliminary data.</text>
</comment>
<sequence>MNPLTHSRLCVHLLLILGVWGLTWAPPATAATPPRPLRVLFIGNSYTYNNNLPAQLEGLARSAQPPVPIETRTVARPGVRLQQHWDRGEALAALRQGRWDYVVLQEQSTLGLLLIEGRHEVNDPELAFHPYARRFAEEARRVGAQPLFLLTWARRDTPESQARLTQAYMAVARELGAPIIPAGLAWARARQESPQLALYHQDGSHPSPAGTYLTASALFATLTGRSPVGLASTLTGHPMPEGVLNPARTVKLATLSPEEAEPLQRVAWTTYEELRQSGGYVEVEPPAPALPTLPEGQPLGTVLLQGTWQGQLRFYSQEAGQSPATLHLALKQEAEHLGGTVRIVFPNGKEEGPFPLEALAVEPSRLRFATPLLGNGRGTVEHEAVLTSEGLVGLARYENPRNHDRYVGTWKLQREGLPASPSEFSDYEASLPCP</sequence>
<dbReference type="CDD" id="cd00229">
    <property type="entry name" value="SGNH_hydrolase"/>
    <property type="match status" value="1"/>
</dbReference>
<protein>
    <submittedName>
        <fullName evidence="2">SGNH/GDSL hydrolase family protein</fullName>
    </submittedName>
</protein>
<dbReference type="RefSeq" id="WP_321544355.1">
    <property type="nucleotide sequence ID" value="NZ_JAXIVS010000001.1"/>
</dbReference>
<gene>
    <name evidence="2" type="ORF">SYV04_04615</name>
</gene>
<feature type="signal peptide" evidence="1">
    <location>
        <begin position="1"/>
        <end position="30"/>
    </location>
</feature>
<keyword evidence="3" id="KW-1185">Reference proteome</keyword>